<keyword evidence="1" id="KW-1133">Transmembrane helix</keyword>
<keyword evidence="1" id="KW-0472">Membrane</keyword>
<keyword evidence="3" id="KW-1185">Reference proteome</keyword>
<dbReference type="Proteomes" id="UP000199048">
    <property type="component" value="Unassembled WGS sequence"/>
</dbReference>
<evidence type="ECO:0000313" key="3">
    <source>
        <dbReference type="Proteomes" id="UP000199048"/>
    </source>
</evidence>
<protein>
    <submittedName>
        <fullName evidence="2">Uncharacterized protein</fullName>
    </submittedName>
</protein>
<keyword evidence="1" id="KW-0812">Transmembrane</keyword>
<feature type="transmembrane region" description="Helical" evidence="1">
    <location>
        <begin position="6"/>
        <end position="26"/>
    </location>
</feature>
<evidence type="ECO:0000256" key="1">
    <source>
        <dbReference type="SAM" id="Phobius"/>
    </source>
</evidence>
<dbReference type="EMBL" id="FOTK01000030">
    <property type="protein sequence ID" value="SFM41387.1"/>
    <property type="molecule type" value="Genomic_DNA"/>
</dbReference>
<dbReference type="STRING" id="582667.SAMN05192568_103074"/>
<reference evidence="3" key="1">
    <citation type="submission" date="2016-10" db="EMBL/GenBank/DDBJ databases">
        <authorList>
            <person name="Varghese N."/>
            <person name="Submissions S."/>
        </authorList>
    </citation>
    <scope>NUCLEOTIDE SEQUENCE [LARGE SCALE GENOMIC DNA]</scope>
    <source>
        <strain evidence="3">BL36</strain>
    </source>
</reference>
<gene>
    <name evidence="2" type="ORF">SAMN05192568_103074</name>
</gene>
<organism evidence="2 3">
    <name type="scientific">Methylobacterium pseudosasicola</name>
    <dbReference type="NCBI Taxonomy" id="582667"/>
    <lineage>
        <taxon>Bacteria</taxon>
        <taxon>Pseudomonadati</taxon>
        <taxon>Pseudomonadota</taxon>
        <taxon>Alphaproteobacteria</taxon>
        <taxon>Hyphomicrobiales</taxon>
        <taxon>Methylobacteriaceae</taxon>
        <taxon>Methylobacterium</taxon>
    </lineage>
</organism>
<dbReference type="AlphaFoldDB" id="A0A1I4QMV9"/>
<sequence length="45" mass="4865">MSPILTPAVALVAWAIGVVTGIVLMARHEVPNAPMTDPPRWERSL</sequence>
<proteinExistence type="predicted"/>
<evidence type="ECO:0000313" key="2">
    <source>
        <dbReference type="EMBL" id="SFM41387.1"/>
    </source>
</evidence>
<name>A0A1I4QMV9_9HYPH</name>
<accession>A0A1I4QMV9</accession>